<evidence type="ECO:0000313" key="2">
    <source>
        <dbReference type="Proteomes" id="UP000629619"/>
    </source>
</evidence>
<organism evidence="1 2">
    <name type="scientific">Actinoplanes siamensis</name>
    <dbReference type="NCBI Taxonomy" id="1223317"/>
    <lineage>
        <taxon>Bacteria</taxon>
        <taxon>Bacillati</taxon>
        <taxon>Actinomycetota</taxon>
        <taxon>Actinomycetes</taxon>
        <taxon>Micromonosporales</taxon>
        <taxon>Micromonosporaceae</taxon>
        <taxon>Actinoplanes</taxon>
    </lineage>
</organism>
<gene>
    <name evidence="1" type="ORF">Asi03nite_61720</name>
</gene>
<reference evidence="1" key="1">
    <citation type="submission" date="2021-01" db="EMBL/GenBank/DDBJ databases">
        <title>Whole genome shotgun sequence of Actinoplanes siamensis NBRC 109076.</title>
        <authorList>
            <person name="Komaki H."/>
            <person name="Tamura T."/>
        </authorList>
    </citation>
    <scope>NUCLEOTIDE SEQUENCE</scope>
    <source>
        <strain evidence="1">NBRC 109076</strain>
    </source>
</reference>
<dbReference type="EMBL" id="BOMW01000066">
    <property type="protein sequence ID" value="GIF08634.1"/>
    <property type="molecule type" value="Genomic_DNA"/>
</dbReference>
<name>A0A919TNE2_9ACTN</name>
<proteinExistence type="predicted"/>
<dbReference type="Proteomes" id="UP000629619">
    <property type="component" value="Unassembled WGS sequence"/>
</dbReference>
<evidence type="ECO:0000313" key="1">
    <source>
        <dbReference type="EMBL" id="GIF08634.1"/>
    </source>
</evidence>
<comment type="caution">
    <text evidence="1">The sequence shown here is derived from an EMBL/GenBank/DDBJ whole genome shotgun (WGS) entry which is preliminary data.</text>
</comment>
<keyword evidence="2" id="KW-1185">Reference proteome</keyword>
<protein>
    <submittedName>
        <fullName evidence="1">Uncharacterized protein</fullName>
    </submittedName>
</protein>
<dbReference type="AlphaFoldDB" id="A0A919TNE2"/>
<accession>A0A919TNE2</accession>
<dbReference type="RefSeq" id="WP_203683984.1">
    <property type="nucleotide sequence ID" value="NZ_BOMW01000066.1"/>
</dbReference>
<sequence length="103" mass="11303">MLTQELGTAASATHRQILPTGVCSDHAAPTVWPCASAIELLVQQYGTGWVLAAHLWDQFEEAARLYPSLGVLHLRDLVISRPLDAVQQWLDEGRGSGRRREAA</sequence>